<reference evidence="3 4" key="1">
    <citation type="submission" date="2024-09" db="EMBL/GenBank/DDBJ databases">
        <authorList>
            <person name="Sun Q."/>
            <person name="Mori K."/>
        </authorList>
    </citation>
    <scope>NUCLEOTIDE SEQUENCE [LARGE SCALE GENOMIC DNA]</scope>
    <source>
        <strain evidence="3 4">JCM 3307</strain>
    </source>
</reference>
<gene>
    <name evidence="3" type="ORF">ACFFTR_03115</name>
</gene>
<dbReference type="Proteomes" id="UP001589608">
    <property type="component" value="Unassembled WGS sequence"/>
</dbReference>
<evidence type="ECO:0000256" key="1">
    <source>
        <dbReference type="SAM" id="MobiDB-lite"/>
    </source>
</evidence>
<dbReference type="Gene3D" id="1.10.1660.10">
    <property type="match status" value="1"/>
</dbReference>
<feature type="compositionally biased region" description="Basic and acidic residues" evidence="1">
    <location>
        <begin position="125"/>
        <end position="138"/>
    </location>
</feature>
<dbReference type="InterPro" id="IPR000551">
    <property type="entry name" value="MerR-type_HTH_dom"/>
</dbReference>
<feature type="region of interest" description="Disordered" evidence="1">
    <location>
        <begin position="125"/>
        <end position="157"/>
    </location>
</feature>
<dbReference type="SUPFAM" id="SSF46955">
    <property type="entry name" value="Putative DNA-binding domain"/>
    <property type="match status" value="1"/>
</dbReference>
<proteinExistence type="predicted"/>
<evidence type="ECO:0000313" key="3">
    <source>
        <dbReference type="EMBL" id="MFB9442077.1"/>
    </source>
</evidence>
<dbReference type="EMBL" id="JBHMCA010000011">
    <property type="protein sequence ID" value="MFB9442077.1"/>
    <property type="molecule type" value="Genomic_DNA"/>
</dbReference>
<organism evidence="3 4">
    <name type="scientific">Dactylosporangium vinaceum</name>
    <dbReference type="NCBI Taxonomy" id="53362"/>
    <lineage>
        <taxon>Bacteria</taxon>
        <taxon>Bacillati</taxon>
        <taxon>Actinomycetota</taxon>
        <taxon>Actinomycetes</taxon>
        <taxon>Micromonosporales</taxon>
        <taxon>Micromonosporaceae</taxon>
        <taxon>Dactylosporangium</taxon>
    </lineage>
</organism>
<evidence type="ECO:0000259" key="2">
    <source>
        <dbReference type="Pfam" id="PF13411"/>
    </source>
</evidence>
<evidence type="ECO:0000313" key="4">
    <source>
        <dbReference type="Proteomes" id="UP001589608"/>
    </source>
</evidence>
<protein>
    <submittedName>
        <fullName evidence="3">MerR family transcriptional regulator</fullName>
    </submittedName>
</protein>
<dbReference type="InterPro" id="IPR009061">
    <property type="entry name" value="DNA-bd_dom_put_sf"/>
</dbReference>
<name>A0ABV5LZQ7_9ACTN</name>
<sequence>MTASEWTLDELIGRVAEVLGGATYAGAPNGRVRDVPDARAVRWYTTIGLVDRPVMRGRTAWYGPRHLSQLVAVKRRQSQGYKIAEIQAELAEAPDDVLQRIAELGELPRKGTPRRFWTQMPVEYVPDKPEHHRPKSAEEPSPAPPPTSAPTASGLLSGVPLGGGAVLLLHRAPDEHDLEAIRDAARELMDLLATRGLVTPDETTTRRGNAT</sequence>
<comment type="caution">
    <text evidence="3">The sequence shown here is derived from an EMBL/GenBank/DDBJ whole genome shotgun (WGS) entry which is preliminary data.</text>
</comment>
<feature type="domain" description="HTH merR-type" evidence="2">
    <location>
        <begin position="38"/>
        <end position="91"/>
    </location>
</feature>
<dbReference type="Pfam" id="PF13411">
    <property type="entry name" value="MerR_1"/>
    <property type="match status" value="1"/>
</dbReference>
<keyword evidence="4" id="KW-1185">Reference proteome</keyword>
<accession>A0ABV5LZQ7</accession>
<dbReference type="RefSeq" id="WP_223096166.1">
    <property type="nucleotide sequence ID" value="NZ_CP061913.1"/>
</dbReference>